<dbReference type="InterPro" id="IPR012337">
    <property type="entry name" value="RNaseH-like_sf"/>
</dbReference>
<dbReference type="SUPFAM" id="SSF53098">
    <property type="entry name" value="Ribonuclease H-like"/>
    <property type="match status" value="1"/>
</dbReference>
<name>A0A1P8MWD8_9RHOB</name>
<dbReference type="Proteomes" id="UP000186336">
    <property type="component" value="Chromosome"/>
</dbReference>
<dbReference type="Pfam" id="PF09299">
    <property type="entry name" value="Mu-transpos_C"/>
    <property type="match status" value="1"/>
</dbReference>
<sequence length="735" mass="82631">MDLSFTNENAHYAFGKFDRVTIEGVGYRLHQETEIGFVFVRDDETQLAQQFTHQDMQRLGNAHAIRVERGHFDPHFAAKRKLATTTAHSGLVGGIKVRSSKMEAYAQAAFDMHRQGLLKRTDVSIKANTPMLMGRAMELSDNLNPSGKAKLPKAEDFSIPPSPRTLRRWLSAMEKFGRSGLIDRIDSRGNRSNRMGPEAIGLMMKEVRTYLSPEKPSIKHIHEQVQLRFHDRNEQRIANGQSPLTIPSRETVRRAIRALDPYQVELARNGEAAARKKFRPVMNGISVTRPLERVEIDEWTVDVMTLMKSSGMYDLLEDDEKRSLGLHVEGEEDESGKKKRKKAARWTLTAAICCATRCIVGMVLSRNPGEEAAVQLLQMITTNKGAWTDAVGGMTPWDMHGTPELIVFDGGAAFKSQRFRMSASDLGVAWEMAMNGVPENRGMIERVFGTVASDFAPRLAGHTFSSILDKGDADPEKRAVLTLDDFTFALIRWVTDIYHNTPHGGLGGETPVKAWRRLSKEYGVLPPPDMEMMRLCFGQQRQYRLDKTGITILGVRYQAEHLQTYMRRKDPHMVDVRWHPKDLGAISVRLGKEWFEVPALDTSLKGVAAQTWLTAIRRTRSANPTSNRLDNVAVREAIKAINDRNEQAKQASSLNLEDWSEERMERAERDLLAGVEFFERKAPSQEKGELGHQIPSTEELTGVPMDHNAPKKPSGGATVTEDLPAKPTNITIEED</sequence>
<dbReference type="EMBL" id="CP019312">
    <property type="protein sequence ID" value="APX12395.1"/>
    <property type="molecule type" value="Genomic_DNA"/>
</dbReference>
<reference evidence="3 4" key="1">
    <citation type="submission" date="2017-01" db="EMBL/GenBank/DDBJ databases">
        <title>Complete genome of Tateyamaria omphalii DOK1-4 isolated from seawater in Dokdo.</title>
        <authorList>
            <person name="Kim J.H."/>
            <person name="Chi W.-J."/>
        </authorList>
    </citation>
    <scope>NUCLEOTIDE SEQUENCE [LARGE SCALE GENOMIC DNA]</scope>
    <source>
        <strain evidence="3 4">DOK1-4</strain>
    </source>
</reference>
<keyword evidence="4" id="KW-1185">Reference proteome</keyword>
<dbReference type="KEGG" id="tom:BWR18_12440"/>
<dbReference type="InterPro" id="IPR001584">
    <property type="entry name" value="Integrase_cat-core"/>
</dbReference>
<dbReference type="STRING" id="299262.BWR18_12440"/>
<evidence type="ECO:0000259" key="2">
    <source>
        <dbReference type="PROSITE" id="PS50994"/>
    </source>
</evidence>
<evidence type="ECO:0000313" key="3">
    <source>
        <dbReference type="EMBL" id="APX12395.1"/>
    </source>
</evidence>
<evidence type="ECO:0000256" key="1">
    <source>
        <dbReference type="SAM" id="MobiDB-lite"/>
    </source>
</evidence>
<accession>A0A1P8MWD8</accession>
<dbReference type="PROSITE" id="PS50994">
    <property type="entry name" value="INTEGRASE"/>
    <property type="match status" value="1"/>
</dbReference>
<dbReference type="GO" id="GO:0003676">
    <property type="term" value="F:nucleic acid binding"/>
    <property type="evidence" value="ECO:0007669"/>
    <property type="project" value="InterPro"/>
</dbReference>
<organism evidence="3 4">
    <name type="scientific">Tateyamaria omphalii</name>
    <dbReference type="NCBI Taxonomy" id="299262"/>
    <lineage>
        <taxon>Bacteria</taxon>
        <taxon>Pseudomonadati</taxon>
        <taxon>Pseudomonadota</taxon>
        <taxon>Alphaproteobacteria</taxon>
        <taxon>Rhodobacterales</taxon>
        <taxon>Roseobacteraceae</taxon>
        <taxon>Tateyamaria</taxon>
    </lineage>
</organism>
<evidence type="ECO:0000313" key="4">
    <source>
        <dbReference type="Proteomes" id="UP000186336"/>
    </source>
</evidence>
<dbReference type="InterPro" id="IPR015378">
    <property type="entry name" value="Transposase-like_Mu_C"/>
</dbReference>
<protein>
    <submittedName>
        <fullName evidence="3">Transposase</fullName>
    </submittedName>
</protein>
<dbReference type="OrthoDB" id="9814072at2"/>
<feature type="region of interest" description="Disordered" evidence="1">
    <location>
        <begin position="682"/>
        <end position="735"/>
    </location>
</feature>
<dbReference type="Gene3D" id="3.30.420.10">
    <property type="entry name" value="Ribonuclease H-like superfamily/Ribonuclease H"/>
    <property type="match status" value="1"/>
</dbReference>
<dbReference type="InterPro" id="IPR036397">
    <property type="entry name" value="RNaseH_sf"/>
</dbReference>
<dbReference type="RefSeq" id="WP_076628655.1">
    <property type="nucleotide sequence ID" value="NZ_CP019312.1"/>
</dbReference>
<dbReference type="AlphaFoldDB" id="A0A1P8MWD8"/>
<feature type="domain" description="Integrase catalytic" evidence="2">
    <location>
        <begin position="286"/>
        <end position="519"/>
    </location>
</feature>
<proteinExistence type="predicted"/>
<dbReference type="GO" id="GO:0015074">
    <property type="term" value="P:DNA integration"/>
    <property type="evidence" value="ECO:0007669"/>
    <property type="project" value="InterPro"/>
</dbReference>
<gene>
    <name evidence="3" type="ORF">BWR18_12440</name>
</gene>